<feature type="domain" description="N-acetyltransferase" evidence="3">
    <location>
        <begin position="3"/>
        <end position="162"/>
    </location>
</feature>
<dbReference type="GO" id="GO:0016747">
    <property type="term" value="F:acyltransferase activity, transferring groups other than amino-acyl groups"/>
    <property type="evidence" value="ECO:0007669"/>
    <property type="project" value="InterPro"/>
</dbReference>
<protein>
    <submittedName>
        <fullName evidence="4">GNAT family N-acetyltransferase</fullName>
    </submittedName>
</protein>
<dbReference type="Proteomes" id="UP000564806">
    <property type="component" value="Unassembled WGS sequence"/>
</dbReference>
<dbReference type="Gene3D" id="3.40.630.30">
    <property type="match status" value="1"/>
</dbReference>
<dbReference type="PANTHER" id="PTHR43800">
    <property type="entry name" value="PEPTIDYL-LYSINE N-ACETYLTRANSFERASE YJAB"/>
    <property type="match status" value="1"/>
</dbReference>
<evidence type="ECO:0000259" key="3">
    <source>
        <dbReference type="PROSITE" id="PS51186"/>
    </source>
</evidence>
<dbReference type="PROSITE" id="PS51186">
    <property type="entry name" value="GNAT"/>
    <property type="match status" value="1"/>
</dbReference>
<keyword evidence="2" id="KW-0012">Acyltransferase</keyword>
<reference evidence="4" key="1">
    <citation type="submission" date="2020-06" db="EMBL/GenBank/DDBJ databases">
        <title>Paenibacillus sp. nov., isolated from soil.</title>
        <authorList>
            <person name="Seo Y.L."/>
        </authorList>
    </citation>
    <scope>NUCLEOTIDE SEQUENCE [LARGE SCALE GENOMIC DNA]</scope>
    <source>
        <strain evidence="4">JW14</strain>
    </source>
</reference>
<dbReference type="SUPFAM" id="SSF55729">
    <property type="entry name" value="Acyl-CoA N-acyltransferases (Nat)"/>
    <property type="match status" value="1"/>
</dbReference>
<dbReference type="CDD" id="cd04301">
    <property type="entry name" value="NAT_SF"/>
    <property type="match status" value="1"/>
</dbReference>
<evidence type="ECO:0000313" key="5">
    <source>
        <dbReference type="Proteomes" id="UP000564806"/>
    </source>
</evidence>
<evidence type="ECO:0000313" key="4">
    <source>
        <dbReference type="EMBL" id="NUU60598.1"/>
    </source>
</evidence>
<dbReference type="AlphaFoldDB" id="A0A850EI83"/>
<dbReference type="InterPro" id="IPR016181">
    <property type="entry name" value="Acyl_CoA_acyltransferase"/>
</dbReference>
<keyword evidence="1 4" id="KW-0808">Transferase</keyword>
<sequence>MSEVFRQADLKDAEQLVDIIYRAYHLIRELGLHWPAATADLALVQENITLNECYVLEKDGAILGTVTLSKEDEISQRTGIPFVKWFAVDPNYSGQGYGGKLLDWVEEHIIHDRLGSSAVTLATAKKHPWLVQMYERRGYERFMELEGRDGDGLMYLLKKTLQYKQQTI</sequence>
<dbReference type="InterPro" id="IPR000182">
    <property type="entry name" value="GNAT_dom"/>
</dbReference>
<organism evidence="4 5">
    <name type="scientific">Paenibacillus agri</name>
    <dbReference type="NCBI Taxonomy" id="2744309"/>
    <lineage>
        <taxon>Bacteria</taxon>
        <taxon>Bacillati</taxon>
        <taxon>Bacillota</taxon>
        <taxon>Bacilli</taxon>
        <taxon>Bacillales</taxon>
        <taxon>Paenibacillaceae</taxon>
        <taxon>Paenibacillus</taxon>
    </lineage>
</organism>
<evidence type="ECO:0000256" key="1">
    <source>
        <dbReference type="ARBA" id="ARBA00022679"/>
    </source>
</evidence>
<comment type="caution">
    <text evidence="4">The sequence shown here is derived from an EMBL/GenBank/DDBJ whole genome shotgun (WGS) entry which is preliminary data.</text>
</comment>
<dbReference type="PANTHER" id="PTHR43800:SF1">
    <property type="entry name" value="PEPTIDYL-LYSINE N-ACETYLTRANSFERASE YJAB"/>
    <property type="match status" value="1"/>
</dbReference>
<keyword evidence="5" id="KW-1185">Reference proteome</keyword>
<gene>
    <name evidence="4" type="ORF">HPT30_09605</name>
</gene>
<name>A0A850EI83_9BACL</name>
<dbReference type="Pfam" id="PF00583">
    <property type="entry name" value="Acetyltransf_1"/>
    <property type="match status" value="1"/>
</dbReference>
<dbReference type="EMBL" id="JABWCS010000202">
    <property type="protein sequence ID" value="NUU60598.1"/>
    <property type="molecule type" value="Genomic_DNA"/>
</dbReference>
<accession>A0A850EI83</accession>
<proteinExistence type="predicted"/>
<evidence type="ECO:0000256" key="2">
    <source>
        <dbReference type="ARBA" id="ARBA00023315"/>
    </source>
</evidence>
<dbReference type="RefSeq" id="WP_175371177.1">
    <property type="nucleotide sequence ID" value="NZ_JABWCS010000202.1"/>
</dbReference>